<evidence type="ECO:0000256" key="2">
    <source>
        <dbReference type="ARBA" id="ARBA00022475"/>
    </source>
</evidence>
<evidence type="ECO:0000256" key="3">
    <source>
        <dbReference type="ARBA" id="ARBA00022692"/>
    </source>
</evidence>
<evidence type="ECO:0000256" key="5">
    <source>
        <dbReference type="ARBA" id="ARBA00023136"/>
    </source>
</evidence>
<dbReference type="PANTHER" id="PTHR21143:SF133">
    <property type="entry name" value="GUSTATORY AND PHEROMONE RECEPTOR 32A-RELATED"/>
    <property type="match status" value="1"/>
</dbReference>
<dbReference type="GO" id="GO:0005886">
    <property type="term" value="C:plasma membrane"/>
    <property type="evidence" value="ECO:0007669"/>
    <property type="project" value="UniProtKB-SubCell"/>
</dbReference>
<evidence type="ECO:0000256" key="6">
    <source>
        <dbReference type="ARBA" id="ARBA00023170"/>
    </source>
</evidence>
<proteinExistence type="inferred from homology"/>
<keyword evidence="7 8" id="KW-0807">Transducer</keyword>
<feature type="transmembrane region" description="Helical" evidence="8">
    <location>
        <begin position="282"/>
        <end position="302"/>
    </location>
</feature>
<feature type="transmembrane region" description="Helical" evidence="8">
    <location>
        <begin position="49"/>
        <end position="75"/>
    </location>
</feature>
<feature type="transmembrane region" description="Helical" evidence="8">
    <location>
        <begin position="200"/>
        <end position="220"/>
    </location>
</feature>
<dbReference type="GO" id="GO:0030425">
    <property type="term" value="C:dendrite"/>
    <property type="evidence" value="ECO:0007669"/>
    <property type="project" value="TreeGrafter"/>
</dbReference>
<evidence type="ECO:0000256" key="1">
    <source>
        <dbReference type="ARBA" id="ARBA00004651"/>
    </source>
</evidence>
<dbReference type="GO" id="GO:0007635">
    <property type="term" value="P:chemosensory behavior"/>
    <property type="evidence" value="ECO:0007669"/>
    <property type="project" value="TreeGrafter"/>
</dbReference>
<evidence type="ECO:0000313" key="10">
    <source>
        <dbReference type="Proteomes" id="UP000095300"/>
    </source>
</evidence>
<dbReference type="GO" id="GO:0043025">
    <property type="term" value="C:neuronal cell body"/>
    <property type="evidence" value="ECO:0007669"/>
    <property type="project" value="TreeGrafter"/>
</dbReference>
<evidence type="ECO:0000256" key="4">
    <source>
        <dbReference type="ARBA" id="ARBA00022989"/>
    </source>
</evidence>
<dbReference type="AlphaFoldDB" id="A0A1I8PH04"/>
<keyword evidence="10" id="KW-1185">Reference proteome</keyword>
<keyword evidence="6 8" id="KW-0675">Receptor</keyword>
<protein>
    <recommendedName>
        <fullName evidence="8">Gustatory receptor</fullName>
    </recommendedName>
</protein>
<keyword evidence="2 8" id="KW-1003">Cell membrane</keyword>
<dbReference type="Pfam" id="PF08395">
    <property type="entry name" value="7tm_7"/>
    <property type="match status" value="1"/>
</dbReference>
<accession>A0A1I8PH04</accession>
<name>A0A1I8PH04_STOCA</name>
<feature type="transmembrane region" description="Helical" evidence="8">
    <location>
        <begin position="314"/>
        <end position="334"/>
    </location>
</feature>
<feature type="transmembrane region" description="Helical" evidence="8">
    <location>
        <begin position="95"/>
        <end position="117"/>
    </location>
</feature>
<dbReference type="OrthoDB" id="6366728at2759"/>
<dbReference type="VEuPathDB" id="VectorBase:SCAU008002"/>
<organism evidence="9 10">
    <name type="scientific">Stomoxys calcitrans</name>
    <name type="common">Stable fly</name>
    <name type="synonym">Conops calcitrans</name>
    <dbReference type="NCBI Taxonomy" id="35570"/>
    <lineage>
        <taxon>Eukaryota</taxon>
        <taxon>Metazoa</taxon>
        <taxon>Ecdysozoa</taxon>
        <taxon>Arthropoda</taxon>
        <taxon>Hexapoda</taxon>
        <taxon>Insecta</taxon>
        <taxon>Pterygota</taxon>
        <taxon>Neoptera</taxon>
        <taxon>Endopterygota</taxon>
        <taxon>Diptera</taxon>
        <taxon>Brachycera</taxon>
        <taxon>Muscomorpha</taxon>
        <taxon>Muscoidea</taxon>
        <taxon>Muscidae</taxon>
        <taxon>Stomoxys</taxon>
    </lineage>
</organism>
<gene>
    <name evidence="9" type="primary">106084276</name>
</gene>
<keyword evidence="4 8" id="KW-1133">Transmembrane helix</keyword>
<dbReference type="PANTHER" id="PTHR21143">
    <property type="entry name" value="INVERTEBRATE GUSTATORY RECEPTOR"/>
    <property type="match status" value="1"/>
</dbReference>
<dbReference type="GO" id="GO:0008049">
    <property type="term" value="P:male courtship behavior"/>
    <property type="evidence" value="ECO:0007669"/>
    <property type="project" value="TreeGrafter"/>
</dbReference>
<sequence>MKNNFNSKEVVASHLLKAILPFQWVYACCGLALPPTLMQTTYKDKSNKFAVVILWIFFILYSVMVFTIICYMVHYNNVSTDIMVNLYGLDCVTRTLAIIQNSGVPLVQLAIVLSTLAQRQRLINIYSTINQLEQDILLFLKNNEYVTTWMQFSQRCSGFGRHIFYRCALCDMVYFFSLFYTKYPVIWKVLPYRDQYLTLISFHLMLVKFAAFRVMMYVMYEFINVMEQSLGDIKNENIVRRNFLATGEGKSSCYKKLLQHQILLSHVWSLAHEIENYFSLPMLVLFLYYGANITHVINWMYIKSFVRYGKDINTPYRFCYLILLFVNILWTCWLSQMCIDKYNRIAAVLSGLKLNINDKALKNRHREYTLEFKHQKLLFTCWGFFDLNLKYFGLMVLAIMTYVFILIQFKLQTETEKATRL</sequence>
<dbReference type="InterPro" id="IPR013604">
    <property type="entry name" value="7TM_chemorcpt"/>
</dbReference>
<reference evidence="9" key="1">
    <citation type="submission" date="2020-05" db="UniProtKB">
        <authorList>
            <consortium name="EnsemblMetazoa"/>
        </authorList>
    </citation>
    <scope>IDENTIFICATION</scope>
    <source>
        <strain evidence="9">USDA</strain>
    </source>
</reference>
<evidence type="ECO:0000256" key="7">
    <source>
        <dbReference type="ARBA" id="ARBA00023224"/>
    </source>
</evidence>
<dbReference type="PROSITE" id="PS51257">
    <property type="entry name" value="PROKAR_LIPOPROTEIN"/>
    <property type="match status" value="1"/>
</dbReference>
<feature type="transmembrane region" description="Helical" evidence="8">
    <location>
        <begin position="391"/>
        <end position="411"/>
    </location>
</feature>
<dbReference type="Proteomes" id="UP000095300">
    <property type="component" value="Unassembled WGS sequence"/>
</dbReference>
<keyword evidence="3 8" id="KW-0812">Transmembrane</keyword>
<feature type="transmembrane region" description="Helical" evidence="8">
    <location>
        <begin position="20"/>
        <end position="37"/>
    </location>
</feature>
<dbReference type="GO" id="GO:0007165">
    <property type="term" value="P:signal transduction"/>
    <property type="evidence" value="ECO:0007669"/>
    <property type="project" value="UniProtKB-KW"/>
</dbReference>
<evidence type="ECO:0000256" key="8">
    <source>
        <dbReference type="RuleBase" id="RU363108"/>
    </source>
</evidence>
<keyword evidence="5 8" id="KW-0472">Membrane</keyword>
<comment type="subcellular location">
    <subcellularLocation>
        <location evidence="1 8">Cell membrane</location>
        <topology evidence="1 8">Multi-pass membrane protein</topology>
    </subcellularLocation>
</comment>
<evidence type="ECO:0000313" key="9">
    <source>
        <dbReference type="EnsemblMetazoa" id="SCAU008002-PA"/>
    </source>
</evidence>
<comment type="caution">
    <text evidence="8">Lacks conserved residue(s) required for the propagation of feature annotation.</text>
</comment>
<dbReference type="GO" id="GO:0030424">
    <property type="term" value="C:axon"/>
    <property type="evidence" value="ECO:0007669"/>
    <property type="project" value="TreeGrafter"/>
</dbReference>
<dbReference type="GO" id="GO:0050909">
    <property type="term" value="P:sensory perception of taste"/>
    <property type="evidence" value="ECO:0007669"/>
    <property type="project" value="InterPro"/>
</dbReference>
<feature type="transmembrane region" description="Helical" evidence="8">
    <location>
        <begin position="163"/>
        <end position="180"/>
    </location>
</feature>
<comment type="similarity">
    <text evidence="8">Belongs to the insect chemoreceptor superfamily. Gustatory receptor (GR) family.</text>
</comment>
<dbReference type="EnsemblMetazoa" id="SCAU008002-RA">
    <property type="protein sequence ID" value="SCAU008002-PA"/>
    <property type="gene ID" value="SCAU008002"/>
</dbReference>
<comment type="function">
    <text evidence="8">Gustatory receptor which mediates acceptance or avoidance behavior, depending on its substrates.</text>
</comment>